<dbReference type="Pfam" id="PF00041">
    <property type="entry name" value="fn3"/>
    <property type="match status" value="2"/>
</dbReference>
<dbReference type="SMART" id="SM00060">
    <property type="entry name" value="FN3"/>
    <property type="match status" value="5"/>
</dbReference>
<evidence type="ECO:0000256" key="1">
    <source>
        <dbReference type="ARBA" id="ARBA00022737"/>
    </source>
</evidence>
<feature type="domain" description="Fibronectin type-III" evidence="3">
    <location>
        <begin position="298"/>
        <end position="398"/>
    </location>
</feature>
<keyword evidence="2" id="KW-0812">Transmembrane</keyword>
<organism evidence="4">
    <name type="scientific">Rhipicephalus pulchellus</name>
    <name type="common">Yellow backed tick</name>
    <name type="synonym">Dermacentor pulchellus</name>
    <dbReference type="NCBI Taxonomy" id="72859"/>
    <lineage>
        <taxon>Eukaryota</taxon>
        <taxon>Metazoa</taxon>
        <taxon>Ecdysozoa</taxon>
        <taxon>Arthropoda</taxon>
        <taxon>Chelicerata</taxon>
        <taxon>Arachnida</taxon>
        <taxon>Acari</taxon>
        <taxon>Parasitiformes</taxon>
        <taxon>Ixodida</taxon>
        <taxon>Ixodoidea</taxon>
        <taxon>Ixodidae</taxon>
        <taxon>Rhipicephalinae</taxon>
        <taxon>Rhipicephalus</taxon>
        <taxon>Rhipicephalus</taxon>
    </lineage>
</organism>
<evidence type="ECO:0000259" key="3">
    <source>
        <dbReference type="PROSITE" id="PS50853"/>
    </source>
</evidence>
<dbReference type="InterPro" id="IPR013783">
    <property type="entry name" value="Ig-like_fold"/>
</dbReference>
<keyword evidence="1" id="KW-0677">Repeat</keyword>
<protein>
    <submittedName>
        <fullName evidence="4">Putative tenascin</fullName>
    </submittedName>
</protein>
<dbReference type="EMBL" id="GACK01009084">
    <property type="protein sequence ID" value="JAA55950.1"/>
    <property type="molecule type" value="mRNA"/>
</dbReference>
<dbReference type="PANTHER" id="PTHR46708:SF2">
    <property type="entry name" value="FIBRONECTIN TYPE-III DOMAIN-CONTAINING PROTEIN"/>
    <property type="match status" value="1"/>
</dbReference>
<keyword evidence="2" id="KW-1133">Transmembrane helix</keyword>
<feature type="domain" description="Fibronectin type-III" evidence="3">
    <location>
        <begin position="194"/>
        <end position="294"/>
    </location>
</feature>
<dbReference type="SUPFAM" id="SSF49265">
    <property type="entry name" value="Fibronectin type III"/>
    <property type="match status" value="3"/>
</dbReference>
<accession>L7LVX0</accession>
<dbReference type="Gene3D" id="2.60.40.10">
    <property type="entry name" value="Immunoglobulins"/>
    <property type="match status" value="4"/>
</dbReference>
<proteinExistence type="evidence at transcript level"/>
<dbReference type="AlphaFoldDB" id="L7LVX0"/>
<dbReference type="InterPro" id="IPR036116">
    <property type="entry name" value="FN3_sf"/>
</dbReference>
<dbReference type="CDD" id="cd00063">
    <property type="entry name" value="FN3"/>
    <property type="match status" value="1"/>
</dbReference>
<reference evidence="4" key="1">
    <citation type="submission" date="2012-11" db="EMBL/GenBank/DDBJ databases">
        <authorList>
            <person name="Lucero-Rivera Y.E."/>
            <person name="Tovar-Ramirez D."/>
        </authorList>
    </citation>
    <scope>NUCLEOTIDE SEQUENCE</scope>
    <source>
        <tissue evidence="4">Salivary gland</tissue>
    </source>
</reference>
<dbReference type="PROSITE" id="PS50853">
    <property type="entry name" value="FN3"/>
    <property type="match status" value="2"/>
</dbReference>
<reference evidence="4" key="2">
    <citation type="journal article" date="2015" name="J. Proteomics">
        <title>Sexual differences in the sialomes of the zebra tick, Rhipicephalus pulchellus.</title>
        <authorList>
            <person name="Tan A.W."/>
            <person name="Francischetti I.M."/>
            <person name="Slovak M."/>
            <person name="Kini R.M."/>
            <person name="Ribeiro J.M."/>
        </authorList>
    </citation>
    <scope>NUCLEOTIDE SEQUENCE</scope>
    <source>
        <tissue evidence="4">Salivary gland</tissue>
    </source>
</reference>
<dbReference type="InterPro" id="IPR003961">
    <property type="entry name" value="FN3_dom"/>
</dbReference>
<keyword evidence="2" id="KW-0472">Membrane</keyword>
<name>L7LVX0_RHIPC</name>
<dbReference type="InterPro" id="IPR050991">
    <property type="entry name" value="ECM_Regulatory_Proteins"/>
</dbReference>
<feature type="transmembrane region" description="Helical" evidence="2">
    <location>
        <begin position="46"/>
        <end position="67"/>
    </location>
</feature>
<evidence type="ECO:0000256" key="2">
    <source>
        <dbReference type="SAM" id="Phobius"/>
    </source>
</evidence>
<sequence>MEDDKPPPYVQYQSSDASIKWVEADEAQSQASPNILRKLRCTSVKCLAIALVLCLMVTLAAFTALFVQRFEVSQKTEHVRSTDLPDVTELKLLAAVDNSIIVSWRRPQARFDYYMVSIAEDDDLQHISNQMSTTTSCVNCKIIHRDQTRVKLTNLKACATLNVTIQVHRNGPPEHTSRGASLQGIFIPSEEPDPPSNITMIPTSRSRTRLQWDHPDKLAAVILAYNVKICRTFTKCGQKDHLDNCTEHVTSETSLTFNSTEDTVYCIFVTGKARCGMDEISTRTAVAEIRTPVVALPDVTDLRLVSVTPNTFTAAWTKPNINFDYYWVEVSDINNGISGTPGTVGSCVNGSIIHPDQTQVTCSQLQPCSKMNFKVRTHIIGPPGRTSYGVSLYDIRIPASVRPEATNLALGVVDEDIFVLKWERPKACFDYYTVEVIDESTNSRSNVTCNNGVMINPYQTRVICEQINTCANVTIRVKTHTRGPPERSSAGAVLRHVFLQGKVPPEVRNLQLGAVDEDIFVLNWERPKACFDYYTVEVFHESTNSSSDVTCNSGTVINANQTSVTCDQIKTCENVTIIVKTHTRGPPERSSEGAALRHVFLLGKAPPRVTNLKLVAAKDDGFTVSFQNHMECSDAYAKAAYVGESTNEVLRGKDCKFAIIAYNQLELTCTGIHTCDKVDFILWAARKGEPNVYSPAAILPSINIRGKC</sequence>
<evidence type="ECO:0000313" key="4">
    <source>
        <dbReference type="EMBL" id="JAA55950.1"/>
    </source>
</evidence>
<dbReference type="PANTHER" id="PTHR46708">
    <property type="entry name" value="TENASCIN"/>
    <property type="match status" value="1"/>
</dbReference>